<keyword evidence="2 5" id="KW-0732">Signal</keyword>
<comment type="caution">
    <text evidence="5">Lacks conserved residue(s) required for the propagation of feature annotation.</text>
</comment>
<feature type="binding site" evidence="5">
    <location>
        <position position="55"/>
    </location>
    <ligand>
        <name>cyanocob(III)alamin</name>
        <dbReference type="ChEBI" id="CHEBI:17439"/>
    </ligand>
</feature>
<dbReference type="NCBIfam" id="NF038402">
    <property type="entry name" value="TroA_like"/>
    <property type="match status" value="1"/>
</dbReference>
<protein>
    <recommendedName>
        <fullName evidence="5">Vitamin B12-binding protein</fullName>
    </recommendedName>
</protein>
<dbReference type="InterPro" id="IPR002491">
    <property type="entry name" value="ABC_transptr_periplasmic_BD"/>
</dbReference>
<dbReference type="HAMAP" id="MF_01000">
    <property type="entry name" value="BtuF"/>
    <property type="match status" value="1"/>
</dbReference>
<dbReference type="PANTHER" id="PTHR30535">
    <property type="entry name" value="VITAMIN B12-BINDING PROTEIN"/>
    <property type="match status" value="1"/>
</dbReference>
<comment type="function">
    <text evidence="5">Part of the ABC transporter complex BtuCDF involved in vitamin B12 import. Binds vitamin B12 and delivers it to the periplasmic surface of BtuC.</text>
</comment>
<keyword evidence="3 5" id="KW-0574">Periplasm</keyword>
<evidence type="ECO:0000256" key="2">
    <source>
        <dbReference type="ARBA" id="ARBA00022729"/>
    </source>
</evidence>
<dbReference type="GO" id="GO:0031419">
    <property type="term" value="F:cobalamin binding"/>
    <property type="evidence" value="ECO:0007669"/>
    <property type="project" value="InterPro"/>
</dbReference>
<comment type="similarity">
    <text evidence="5">Belongs to the BtuF family.</text>
</comment>
<gene>
    <name evidence="5 8" type="primary">btuF</name>
    <name evidence="7" type="ORF">AM402_18475</name>
    <name evidence="8" type="ORF">PW210_000365</name>
</gene>
<dbReference type="InterPro" id="IPR050902">
    <property type="entry name" value="ABC_Transporter_SBP"/>
</dbReference>
<dbReference type="Proteomes" id="UP000195540">
    <property type="component" value="Chromosome"/>
</dbReference>
<dbReference type="SUPFAM" id="SSF53807">
    <property type="entry name" value="Helical backbone' metal receptor"/>
    <property type="match status" value="1"/>
</dbReference>
<dbReference type="PANTHER" id="PTHR30535:SF34">
    <property type="entry name" value="MOLYBDATE-BINDING PROTEIN MOLA"/>
    <property type="match status" value="1"/>
</dbReference>
<keyword evidence="4 5" id="KW-1015">Disulfide bond</keyword>
<dbReference type="GO" id="GO:0071281">
    <property type="term" value="P:cellular response to iron ion"/>
    <property type="evidence" value="ECO:0007669"/>
    <property type="project" value="TreeGrafter"/>
</dbReference>
<reference evidence="8" key="2">
    <citation type="submission" date="2023-06" db="EMBL/GenBank/DDBJ databases">
        <authorList>
            <consortium name="Clinical and Environmental Microbiology Branch: Whole genome sequencing antimicrobial resistance pathogens in the healthcare setting"/>
        </authorList>
    </citation>
    <scope>NUCLEOTIDE SEQUENCE</scope>
    <source>
        <strain evidence="8">Microbial</strain>
    </source>
</reference>
<comment type="subunit">
    <text evidence="5">The complex is composed of two ATP-binding proteins (BtuD), two transmembrane proteins (BtuC) and a solute-binding protein (BtuF).</text>
</comment>
<dbReference type="Proteomes" id="UP001171165">
    <property type="component" value="Unassembled WGS sequence"/>
</dbReference>
<dbReference type="RefSeq" id="WP_004247290.1">
    <property type="nucleotide sequence ID" value="NZ_ABFDCH020000002.1"/>
</dbReference>
<dbReference type="EMBL" id="CP021694">
    <property type="protein sequence ID" value="ARX36030.1"/>
    <property type="molecule type" value="Genomic_DNA"/>
</dbReference>
<evidence type="ECO:0000256" key="1">
    <source>
        <dbReference type="ARBA" id="ARBA00022448"/>
    </source>
</evidence>
<dbReference type="PROSITE" id="PS50983">
    <property type="entry name" value="FE_B12_PBP"/>
    <property type="match status" value="1"/>
</dbReference>
<feature type="site" description="Important for BtuC binding" evidence="5">
    <location>
        <position position="211"/>
    </location>
</feature>
<proteinExistence type="inferred from homology"/>
<dbReference type="GO" id="GO:0042597">
    <property type="term" value="C:periplasmic space"/>
    <property type="evidence" value="ECO:0007669"/>
    <property type="project" value="UniProtKB-SubCell"/>
</dbReference>
<dbReference type="EMBL" id="ABKSPD020000001">
    <property type="protein sequence ID" value="EKW9774613.1"/>
    <property type="molecule type" value="Genomic_DNA"/>
</dbReference>
<dbReference type="InterPro" id="IPR023544">
    <property type="entry name" value="ABC_transptr_vit_B12-bd"/>
</dbReference>
<comment type="subcellular location">
    <subcellularLocation>
        <location evidence="5">Periplasm</location>
    </subcellularLocation>
</comment>
<evidence type="ECO:0000313" key="8">
    <source>
        <dbReference type="EMBL" id="EKW9774613.1"/>
    </source>
</evidence>
<feature type="domain" description="Fe/B12 periplasmic-binding" evidence="6">
    <location>
        <begin position="28"/>
        <end position="276"/>
    </location>
</feature>
<dbReference type="AlphaFoldDB" id="A0AAJ0Y6T0"/>
<dbReference type="Pfam" id="PF01497">
    <property type="entry name" value="Peripla_BP_2"/>
    <property type="match status" value="1"/>
</dbReference>
<organism evidence="8 10">
    <name type="scientific">Proteus mirabilis</name>
    <dbReference type="NCBI Taxonomy" id="584"/>
    <lineage>
        <taxon>Bacteria</taxon>
        <taxon>Pseudomonadati</taxon>
        <taxon>Pseudomonadota</taxon>
        <taxon>Gammaproteobacteria</taxon>
        <taxon>Enterobacterales</taxon>
        <taxon>Morganellaceae</taxon>
        <taxon>Proteus</taxon>
    </lineage>
</organism>
<evidence type="ECO:0000313" key="9">
    <source>
        <dbReference type="Proteomes" id="UP000195540"/>
    </source>
</evidence>
<dbReference type="InterPro" id="IPR054828">
    <property type="entry name" value="Vit_B12_bind_prot"/>
</dbReference>
<feature type="chain" id="PRO_5044029622" description="Vitamin B12-binding protein" evidence="5">
    <location>
        <begin position="23"/>
        <end position="276"/>
    </location>
</feature>
<evidence type="ECO:0000256" key="3">
    <source>
        <dbReference type="ARBA" id="ARBA00022764"/>
    </source>
</evidence>
<accession>A0AAJ0Y6T0</accession>
<sequence length="276" mass="30689" precursor="true">MRFLNTFALLLSLILTPCYVIAATPAQRVITLSPSATEMAYAAGMGENMVAASAYSDYPQAAKDLVQVADWQGINVERILLLKPDLIIAWPSGNPQRPLDQLKSLGIPIIYSDPHSIEEIIDDLTRLSSYSTHPEVALASAQKLRQQYQELQQKYASTTPHQAKKKVFIQFGMQPLFTTSKHSLQNEITELCGGENIFANSAVPWPQVSREQVISKKPDLILFSGKPNQIAAIQQFWQPQLDIPIIAIDEDSFSRPAPRIIYAAQQICEAIAIHSF</sequence>
<feature type="signal peptide" evidence="5">
    <location>
        <begin position="1"/>
        <end position="22"/>
    </location>
</feature>
<evidence type="ECO:0000256" key="4">
    <source>
        <dbReference type="ARBA" id="ARBA00023157"/>
    </source>
</evidence>
<dbReference type="CDD" id="cd01144">
    <property type="entry name" value="BtuF"/>
    <property type="match status" value="1"/>
</dbReference>
<keyword evidence="1 5" id="KW-0813">Transport</keyword>
<dbReference type="NCBIfam" id="NF002894">
    <property type="entry name" value="PRK03379.1"/>
    <property type="match status" value="1"/>
</dbReference>
<evidence type="ECO:0000313" key="7">
    <source>
        <dbReference type="EMBL" id="ARX36030.1"/>
    </source>
</evidence>
<name>A0AAJ0Y6T0_PROMI</name>
<reference evidence="7 9" key="1">
    <citation type="submission" date="2017-05" db="EMBL/GenBank/DDBJ databases">
        <title>Whole genome sequencing of Proteus mirabilis AR_0155.</title>
        <authorList>
            <person name="Conlan S."/>
            <person name="Thomas P.J."/>
            <person name="Mullikin J."/>
            <person name="Frank K.M."/>
            <person name="Segre J.A."/>
        </authorList>
    </citation>
    <scope>NUCLEOTIDE SEQUENCE [LARGE SCALE GENOMIC DNA]</scope>
    <source>
        <strain evidence="7 9">AR_0155</strain>
    </source>
</reference>
<feature type="disulfide bond" evidence="5">
    <location>
        <begin position="192"/>
        <end position="268"/>
    </location>
</feature>
<evidence type="ECO:0000259" key="6">
    <source>
        <dbReference type="PROSITE" id="PS50983"/>
    </source>
</evidence>
<dbReference type="GO" id="GO:0015889">
    <property type="term" value="P:cobalamin transport"/>
    <property type="evidence" value="ECO:0007669"/>
    <property type="project" value="UniProtKB-UniRule"/>
</dbReference>
<feature type="site" description="Important for BtuC binding" evidence="5">
    <location>
        <position position="77"/>
    </location>
</feature>
<dbReference type="Gene3D" id="3.40.50.1980">
    <property type="entry name" value="Nitrogenase molybdenum iron protein domain"/>
    <property type="match status" value="2"/>
</dbReference>
<evidence type="ECO:0000256" key="5">
    <source>
        <dbReference type="HAMAP-Rule" id="MF_01000"/>
    </source>
</evidence>
<evidence type="ECO:0000313" key="10">
    <source>
        <dbReference type="Proteomes" id="UP001171165"/>
    </source>
</evidence>